<sequence>MTNTDMATKSTSCFVYHNSMKASSHSDLTFPEYKEKPSGKGRIRQLIVALDGVQYKKDLEQQTMEAYEKPIFLSGLQTEKSLRKSWVSYSLECLLSKTWKKKSMCCVPINLEHCQRGCETCFWGTIPSPDDAHPPFLYSENLFTGEIIIHPQKKEPTDVPSRLCYTPNQVKAIVNGMGEGLTLISGPLGTGKTARCRQKTKKIQMKSSSLKHTTQYPSPNTSTRVTISGVVTTSIDQFQYYMSTTRNSNEKTRVSL</sequence>
<protein>
    <submittedName>
        <fullName evidence="1">AlNc14C186G8332 protein</fullName>
    </submittedName>
</protein>
<dbReference type="EMBL" id="FR824231">
    <property type="protein sequence ID" value="CCA23235.1"/>
    <property type="molecule type" value="Genomic_DNA"/>
</dbReference>
<name>F0WPI7_9STRA</name>
<dbReference type="HOGENOM" id="CLU_1087465_0_0_1"/>
<dbReference type="AlphaFoldDB" id="F0WPI7"/>
<gene>
    <name evidence="1" type="primary">AlNc14C186G8332</name>
    <name evidence="1" type="ORF">ALNC14_093780</name>
</gene>
<organism evidence="1">
    <name type="scientific">Albugo laibachii Nc14</name>
    <dbReference type="NCBI Taxonomy" id="890382"/>
    <lineage>
        <taxon>Eukaryota</taxon>
        <taxon>Sar</taxon>
        <taxon>Stramenopiles</taxon>
        <taxon>Oomycota</taxon>
        <taxon>Peronosporomycetes</taxon>
        <taxon>Albuginales</taxon>
        <taxon>Albuginaceae</taxon>
        <taxon>Albugo</taxon>
    </lineage>
</organism>
<accession>F0WPI7</accession>
<reference evidence="1" key="1">
    <citation type="journal article" date="2011" name="PLoS Biol.">
        <title>Gene gain and loss during evolution of obligate parasitism in the white rust pathogen of Arabidopsis thaliana.</title>
        <authorList>
            <person name="Kemen E."/>
            <person name="Gardiner A."/>
            <person name="Schultz-Larsen T."/>
            <person name="Kemen A.C."/>
            <person name="Balmuth A.L."/>
            <person name="Robert-Seilaniantz A."/>
            <person name="Bailey K."/>
            <person name="Holub E."/>
            <person name="Studholme D.J."/>
            <person name="Maclean D."/>
            <person name="Jones J.D."/>
        </authorList>
    </citation>
    <scope>NUCLEOTIDE SEQUENCE</scope>
</reference>
<proteinExistence type="predicted"/>
<evidence type="ECO:0000313" key="1">
    <source>
        <dbReference type="EMBL" id="CCA23235.1"/>
    </source>
</evidence>
<reference evidence="1" key="2">
    <citation type="submission" date="2011-02" db="EMBL/GenBank/DDBJ databases">
        <authorList>
            <person name="MacLean D."/>
        </authorList>
    </citation>
    <scope>NUCLEOTIDE SEQUENCE</scope>
</reference>